<dbReference type="Proteomes" id="UP000236151">
    <property type="component" value="Unassembled WGS sequence"/>
</dbReference>
<feature type="domain" description="Tape measure protein N-terminal" evidence="2">
    <location>
        <begin position="77"/>
        <end position="271"/>
    </location>
</feature>
<dbReference type="EMBL" id="NIOJ01000032">
    <property type="protein sequence ID" value="PNT97944.1"/>
    <property type="molecule type" value="Genomic_DNA"/>
</dbReference>
<accession>A0A2K2FGQ4</accession>
<organism evidence="3 4">
    <name type="scientific">Clostridium thermosuccinogenes</name>
    <dbReference type="NCBI Taxonomy" id="84032"/>
    <lineage>
        <taxon>Bacteria</taxon>
        <taxon>Bacillati</taxon>
        <taxon>Bacillota</taxon>
        <taxon>Clostridia</taxon>
        <taxon>Eubacteriales</taxon>
        <taxon>Clostridiaceae</taxon>
        <taxon>Clostridium</taxon>
    </lineage>
</organism>
<dbReference type="Pfam" id="PF20155">
    <property type="entry name" value="TMP_3"/>
    <property type="match status" value="1"/>
</dbReference>
<evidence type="ECO:0000259" key="2">
    <source>
        <dbReference type="Pfam" id="PF20155"/>
    </source>
</evidence>
<proteinExistence type="predicted"/>
<evidence type="ECO:0000256" key="1">
    <source>
        <dbReference type="SAM" id="Phobius"/>
    </source>
</evidence>
<dbReference type="RefSeq" id="WP_103082017.1">
    <property type="nucleotide sequence ID" value="NZ_CP021850.1"/>
</dbReference>
<dbReference type="NCBIfam" id="TIGR02675">
    <property type="entry name" value="tape_meas_nterm"/>
    <property type="match status" value="1"/>
</dbReference>
<keyword evidence="1" id="KW-0812">Transmembrane</keyword>
<feature type="transmembrane region" description="Helical" evidence="1">
    <location>
        <begin position="366"/>
        <end position="391"/>
    </location>
</feature>
<feature type="transmembrane region" description="Helical" evidence="1">
    <location>
        <begin position="282"/>
        <end position="301"/>
    </location>
</feature>
<keyword evidence="1" id="KW-1133">Transmembrane helix</keyword>
<keyword evidence="1" id="KW-0472">Membrane</keyword>
<feature type="transmembrane region" description="Helical" evidence="1">
    <location>
        <begin position="397"/>
        <end position="418"/>
    </location>
</feature>
<feature type="transmembrane region" description="Helical" evidence="1">
    <location>
        <begin position="321"/>
        <end position="345"/>
    </location>
</feature>
<dbReference type="AlphaFoldDB" id="A0A2K2FGQ4"/>
<keyword evidence="4" id="KW-1185">Reference proteome</keyword>
<gene>
    <name evidence="3" type="ORF">CDQ84_12220</name>
</gene>
<comment type="caution">
    <text evidence="3">The sequence shown here is derived from an EMBL/GenBank/DDBJ whole genome shotgun (WGS) entry which is preliminary data.</text>
</comment>
<evidence type="ECO:0000313" key="3">
    <source>
        <dbReference type="EMBL" id="PNT97944.1"/>
    </source>
</evidence>
<dbReference type="InterPro" id="IPR013491">
    <property type="entry name" value="Tape_meas_N"/>
</dbReference>
<reference evidence="3 4" key="1">
    <citation type="submission" date="2017-06" db="EMBL/GenBank/DDBJ databases">
        <title>Investigating the central metabolism of Clostridium thermosuccinogenes.</title>
        <authorList>
            <person name="Koendjbiharie J.G."/>
            <person name="van Kranenburg R."/>
        </authorList>
    </citation>
    <scope>NUCLEOTIDE SEQUENCE [LARGE SCALE GENOMIC DNA]</scope>
    <source>
        <strain evidence="3 4">DSM 5806</strain>
    </source>
</reference>
<evidence type="ECO:0000313" key="4">
    <source>
        <dbReference type="Proteomes" id="UP000236151"/>
    </source>
</evidence>
<protein>
    <recommendedName>
        <fullName evidence="2">Tape measure protein N-terminal domain-containing protein</fullName>
    </recommendedName>
</protein>
<dbReference type="OrthoDB" id="1677957at2"/>
<dbReference type="KEGG" id="cthd:CDO33_00380"/>
<sequence>MVTLKAMLLQIEGWNEAIEIFNRKIEVTAQKMLKASGEADQLDDKLKSAGASAGIISKALDSLKNPSFIIDKVVEGMKIMDQFTNAATKLKYINSDLKTQAELQDKVFAAANRSRSAYSDMVDVIAKLKPITEKQFLSNDELIAFAELVQKGFRISGAGTEEQSSAMSQLINSMAAGGLQGGEFESIMKDAPVIADAIAEYTGKSKDELKKLSAEGLITADIIKNAIFYSADDINSRFDAMSSEAELIPMTFADVWNRVKNSALQAFSGVMESISKLINNKAFTSLLGMVTGALNVIVFPLDKILKAISYIGDVISYLWPIIEPILTAVGSALLFWTTTQIPLLTSKISLMVMELWSAVRPILAQAAAWAMANMPILLLGAMIGLLIYAILKYGDCVIEVVGVIGGVIGGIVAVLLNVGRTIVNILISLAEFIKNVFKNPVYSINRLFVNLAISILDLIQSIAKAIDKVFGTSLADGLQSFKNFLNNQLSIRVGPKPEDYTEEEKHNMLDIVDTVNFGYDIGKKAGTTSVQELSGQLRSLFSHDGSISIPHYDTFDGFETPMDPLTVANFDYNMDTISMPNYDPFKGFGTPMDPLIVEGVGPGGKVEVDMSDEDMKYLRDIAERDYINKFSTATLAPSISVSFGDVHETADADKLAGRIQKILAEEIAMAAEGVYA</sequence>
<name>A0A2K2FGQ4_9CLOT</name>